<comment type="catalytic activity">
    <reaction evidence="11">
        <text>an N-acyl-L-alpha-aminoacyl-tRNA + H2O = an N-acyl-L-amino acid + a tRNA + H(+)</text>
        <dbReference type="Rhea" id="RHEA:54448"/>
        <dbReference type="Rhea" id="RHEA-COMP:10123"/>
        <dbReference type="Rhea" id="RHEA-COMP:13883"/>
        <dbReference type="ChEBI" id="CHEBI:15377"/>
        <dbReference type="ChEBI" id="CHEBI:15378"/>
        <dbReference type="ChEBI" id="CHEBI:59874"/>
        <dbReference type="ChEBI" id="CHEBI:78442"/>
        <dbReference type="ChEBI" id="CHEBI:138191"/>
        <dbReference type="EC" id="3.1.1.29"/>
    </reaction>
</comment>
<dbReference type="NCBIfam" id="TIGR00283">
    <property type="entry name" value="arch_pth2"/>
    <property type="match status" value="1"/>
</dbReference>
<dbReference type="Pfam" id="PF01981">
    <property type="entry name" value="PTH2"/>
    <property type="match status" value="1"/>
</dbReference>
<feature type="region of interest" description="Disordered" evidence="12">
    <location>
        <begin position="91"/>
        <end position="204"/>
    </location>
</feature>
<dbReference type="GO" id="GO:0004045">
    <property type="term" value="F:peptidyl-tRNA hydrolase activity"/>
    <property type="evidence" value="ECO:0007669"/>
    <property type="project" value="UniProtKB-EC"/>
</dbReference>
<comment type="similarity">
    <text evidence="10">Belongs to the PTH2 family.</text>
</comment>
<dbReference type="Gene3D" id="1.10.8.10">
    <property type="entry name" value="DNA helicase RuvA subunit, C-terminal domain"/>
    <property type="match status" value="1"/>
</dbReference>
<evidence type="ECO:0000259" key="14">
    <source>
        <dbReference type="PROSITE" id="PS50030"/>
    </source>
</evidence>
<dbReference type="Proteomes" id="UP000095284">
    <property type="component" value="Unplaced"/>
</dbReference>
<keyword evidence="17" id="KW-1185">Reference proteome</keyword>
<comment type="subcellular location">
    <subcellularLocation>
        <location evidence="1">Mitochondrion inner membrane</location>
        <topology evidence="1">Single-pass membrane protein</topology>
    </subcellularLocation>
</comment>
<feature type="compositionally biased region" description="Basic and acidic residues" evidence="12">
    <location>
        <begin position="274"/>
        <end position="283"/>
    </location>
</feature>
<evidence type="ECO:0000256" key="8">
    <source>
        <dbReference type="ARBA" id="ARBA00023128"/>
    </source>
</evidence>
<comment type="similarity">
    <text evidence="2">Belongs to the COX16 family.</text>
</comment>
<accession>A0A1I7RTA0</accession>
<evidence type="ECO:0000256" key="5">
    <source>
        <dbReference type="ARBA" id="ARBA00022792"/>
    </source>
</evidence>
<dbReference type="InterPro" id="IPR009060">
    <property type="entry name" value="UBA-like_sf"/>
</dbReference>
<keyword evidence="8" id="KW-0496">Mitochondrion</keyword>
<organism evidence="16 18">
    <name type="scientific">Bursaphelenchus xylophilus</name>
    <name type="common">Pinewood nematode worm</name>
    <name type="synonym">Aphelenchoides xylophilus</name>
    <dbReference type="NCBI Taxonomy" id="6326"/>
    <lineage>
        <taxon>Eukaryota</taxon>
        <taxon>Metazoa</taxon>
        <taxon>Ecdysozoa</taxon>
        <taxon>Nematoda</taxon>
        <taxon>Chromadorea</taxon>
        <taxon>Rhabditida</taxon>
        <taxon>Tylenchina</taxon>
        <taxon>Tylenchomorpha</taxon>
        <taxon>Aphelenchoidea</taxon>
        <taxon>Aphelenchoididae</taxon>
        <taxon>Bursaphelenchus</taxon>
    </lineage>
</organism>
<dbReference type="AlphaFoldDB" id="A0A1I7RTA0"/>
<keyword evidence="5" id="KW-0999">Mitochondrion inner membrane</keyword>
<feature type="domain" description="UBA" evidence="14">
    <location>
        <begin position="206"/>
        <end position="247"/>
    </location>
</feature>
<keyword evidence="9 13" id="KW-0472">Membrane</keyword>
<dbReference type="EMBL" id="CAJFDI010000005">
    <property type="protein sequence ID" value="CAD5231395.1"/>
    <property type="molecule type" value="Genomic_DNA"/>
</dbReference>
<reference evidence="18" key="1">
    <citation type="submission" date="2016-11" db="UniProtKB">
        <authorList>
            <consortium name="WormBaseParasite"/>
        </authorList>
    </citation>
    <scope>IDENTIFICATION</scope>
</reference>
<evidence type="ECO:0000256" key="13">
    <source>
        <dbReference type="SAM" id="Phobius"/>
    </source>
</evidence>
<evidence type="ECO:0000256" key="6">
    <source>
        <dbReference type="ARBA" id="ARBA00022801"/>
    </source>
</evidence>
<feature type="compositionally biased region" description="Polar residues" evidence="12">
    <location>
        <begin position="186"/>
        <end position="195"/>
    </location>
</feature>
<dbReference type="SUPFAM" id="SSF46934">
    <property type="entry name" value="UBA-like"/>
    <property type="match status" value="1"/>
</dbReference>
<evidence type="ECO:0000256" key="3">
    <source>
        <dbReference type="ARBA" id="ARBA00013260"/>
    </source>
</evidence>
<evidence type="ECO:0000256" key="9">
    <source>
        <dbReference type="ARBA" id="ARBA00023136"/>
    </source>
</evidence>
<dbReference type="GO" id="GO:0005829">
    <property type="term" value="C:cytosol"/>
    <property type="evidence" value="ECO:0007669"/>
    <property type="project" value="TreeGrafter"/>
</dbReference>
<evidence type="ECO:0000256" key="10">
    <source>
        <dbReference type="ARBA" id="ARBA00038050"/>
    </source>
</evidence>
<keyword evidence="4 13" id="KW-0812">Transmembrane</keyword>
<evidence type="ECO:0000256" key="4">
    <source>
        <dbReference type="ARBA" id="ARBA00022692"/>
    </source>
</evidence>
<protein>
    <recommendedName>
        <fullName evidence="3">peptidyl-tRNA hydrolase</fullName>
        <ecNumber evidence="3">3.1.1.29</ecNumber>
    </recommendedName>
</protein>
<sequence>MSYRRYSGKGGLQLTRIGLPFFAIVLGSAYLLKHFQQVRFDFRKVRKEQDTYKEFKESLAKDGIQIKQSPVTIDEVYDEVSKIDTEHWENIRGPRPEESNEEYLKAKAKQQAEAKEKKEKRRAEIRQLMDKALENPGNVSPPEPQPNPLPNLEQVEQNDIPVEPGASDPQEPVPAASQPPAPPSEINQPSNSSGPHPNDPSLQELEVDSQKLAELLELGFDEFISELALKRTKGRCLDATIDWIVDHSNQSDLEDSGDSGEDSDGDDEGVSGVVEKKSAEGSAKITEEQLKQAMGGVLSGQPDAPGTSAMARQDLVNLMKALRPARTHKMVFVANMSLKMGAGKLAAQVGHATLGVYKYAQRTEEGKAALNAWQSHGAVKVVVKGQSTEQLIDMFKQAKDLGVYSYLVQDAGYTQIPPGSRTILGLFGPVEDVDKISGALKLL</sequence>
<evidence type="ECO:0000256" key="2">
    <source>
        <dbReference type="ARBA" id="ARBA00008370"/>
    </source>
</evidence>
<dbReference type="GO" id="GO:0005743">
    <property type="term" value="C:mitochondrial inner membrane"/>
    <property type="evidence" value="ECO:0007669"/>
    <property type="project" value="UniProtKB-SubCell"/>
</dbReference>
<dbReference type="EC" id="3.1.1.29" evidence="3"/>
<dbReference type="PANTHER" id="PTHR12649">
    <property type="entry name" value="PEPTIDYL-TRNA HYDROLASE 2"/>
    <property type="match status" value="1"/>
</dbReference>
<dbReference type="Pfam" id="PF14138">
    <property type="entry name" value="COX16"/>
    <property type="match status" value="1"/>
</dbReference>
<evidence type="ECO:0000256" key="12">
    <source>
        <dbReference type="SAM" id="MobiDB-lite"/>
    </source>
</evidence>
<reference evidence="15" key="2">
    <citation type="submission" date="2020-09" db="EMBL/GenBank/DDBJ databases">
        <authorList>
            <person name="Kikuchi T."/>
        </authorList>
    </citation>
    <scope>NUCLEOTIDE SEQUENCE</scope>
    <source>
        <strain evidence="15">Ka4C1</strain>
    </source>
</reference>
<dbReference type="FunFam" id="3.40.1490.10:FF:000002">
    <property type="entry name" value="Peptidyl-tRNA hydrolase 2, mitochondrial"/>
    <property type="match status" value="1"/>
</dbReference>
<feature type="transmembrane region" description="Helical" evidence="13">
    <location>
        <begin position="12"/>
        <end position="32"/>
    </location>
</feature>
<dbReference type="Pfam" id="PF22562">
    <property type="entry name" value="UBA_7"/>
    <property type="match status" value="1"/>
</dbReference>
<proteinExistence type="inferred from homology"/>
<dbReference type="InterPro" id="IPR002833">
    <property type="entry name" value="PTH2"/>
</dbReference>
<keyword evidence="6" id="KW-0378">Hydrolase</keyword>
<dbReference type="WBParaSite" id="BXY_0395400.1">
    <property type="protein sequence ID" value="BXY_0395400.1"/>
    <property type="gene ID" value="BXY_0395400"/>
</dbReference>
<feature type="compositionally biased region" description="Acidic residues" evidence="12">
    <location>
        <begin position="252"/>
        <end position="269"/>
    </location>
</feature>
<dbReference type="SMR" id="A0A1I7RTA0"/>
<evidence type="ECO:0000313" key="18">
    <source>
        <dbReference type="WBParaSite" id="BXY_0395400.1"/>
    </source>
</evidence>
<dbReference type="InterPro" id="IPR023476">
    <property type="entry name" value="Pep_tRNA_hydro_II_dom_sf"/>
</dbReference>
<feature type="compositionally biased region" description="Pro residues" evidence="12">
    <location>
        <begin position="139"/>
        <end position="149"/>
    </location>
</feature>
<evidence type="ECO:0000256" key="11">
    <source>
        <dbReference type="ARBA" id="ARBA00048707"/>
    </source>
</evidence>
<evidence type="ECO:0000313" key="15">
    <source>
        <dbReference type="EMBL" id="CAD5231395.1"/>
    </source>
</evidence>
<dbReference type="Gene3D" id="3.40.1490.10">
    <property type="entry name" value="Bit1"/>
    <property type="match status" value="1"/>
</dbReference>
<dbReference type="PANTHER" id="PTHR12649:SF11">
    <property type="entry name" value="PEPTIDYL-TRNA HYDROLASE 2, MITOCHONDRIAL"/>
    <property type="match status" value="1"/>
</dbReference>
<evidence type="ECO:0000256" key="7">
    <source>
        <dbReference type="ARBA" id="ARBA00022989"/>
    </source>
</evidence>
<gene>
    <name evidence="15" type="ORF">BXYJ_LOCUS11491</name>
</gene>
<dbReference type="CDD" id="cd02430">
    <property type="entry name" value="PTH2"/>
    <property type="match status" value="1"/>
</dbReference>
<dbReference type="eggNOG" id="KOG3282">
    <property type="taxonomic scope" value="Eukaryota"/>
</dbReference>
<dbReference type="InterPro" id="IPR015940">
    <property type="entry name" value="UBA"/>
</dbReference>
<keyword evidence="7 13" id="KW-1133">Transmembrane helix</keyword>
<name>A0A1I7RTA0_BURXY</name>
<feature type="compositionally biased region" description="Basic and acidic residues" evidence="12">
    <location>
        <begin position="91"/>
        <end position="133"/>
    </location>
</feature>
<evidence type="ECO:0000313" key="16">
    <source>
        <dbReference type="Proteomes" id="UP000095284"/>
    </source>
</evidence>
<evidence type="ECO:0000256" key="1">
    <source>
        <dbReference type="ARBA" id="ARBA00004434"/>
    </source>
</evidence>
<dbReference type="SUPFAM" id="SSF102462">
    <property type="entry name" value="Peptidyl-tRNA hydrolase II"/>
    <property type="match status" value="1"/>
</dbReference>
<evidence type="ECO:0000313" key="17">
    <source>
        <dbReference type="Proteomes" id="UP000659654"/>
    </source>
</evidence>
<dbReference type="PROSITE" id="PS50030">
    <property type="entry name" value="UBA"/>
    <property type="match status" value="1"/>
</dbReference>
<dbReference type="EMBL" id="CAJFCV020000005">
    <property type="protein sequence ID" value="CAG9122525.1"/>
    <property type="molecule type" value="Genomic_DNA"/>
</dbReference>
<dbReference type="InterPro" id="IPR020164">
    <property type="entry name" value="Cyt_c_Oxase_assmbl_COX16"/>
</dbReference>
<feature type="region of interest" description="Disordered" evidence="12">
    <location>
        <begin position="249"/>
        <end position="283"/>
    </location>
</feature>
<dbReference type="Proteomes" id="UP000582659">
    <property type="component" value="Unassembled WGS sequence"/>
</dbReference>
<dbReference type="OrthoDB" id="1733656at2759"/>
<dbReference type="Proteomes" id="UP000659654">
    <property type="component" value="Unassembled WGS sequence"/>
</dbReference>